<dbReference type="Proteomes" id="UP000007797">
    <property type="component" value="Unassembled WGS sequence"/>
</dbReference>
<feature type="signal peptide" evidence="3">
    <location>
        <begin position="1"/>
        <end position="21"/>
    </location>
</feature>
<protein>
    <recommendedName>
        <fullName evidence="6">Tyrosine-protein kinase ephrin type A/B receptor-like domain-containing protein</fullName>
    </recommendedName>
</protein>
<feature type="transmembrane region" description="Helical" evidence="2">
    <location>
        <begin position="623"/>
        <end position="644"/>
    </location>
</feature>
<reference evidence="5" key="1">
    <citation type="journal article" date="2011" name="Genome Res.">
        <title>Phylogeny-wide analysis of social amoeba genomes highlights ancient origins for complex intercellular communication.</title>
        <authorList>
            <person name="Heidel A.J."/>
            <person name="Lawal H.M."/>
            <person name="Felder M."/>
            <person name="Schilde C."/>
            <person name="Helps N.R."/>
            <person name="Tunggal B."/>
            <person name="Rivero F."/>
            <person name="John U."/>
            <person name="Schleicher M."/>
            <person name="Eichinger L."/>
            <person name="Platzer M."/>
            <person name="Noegel A.A."/>
            <person name="Schaap P."/>
            <person name="Gloeckner G."/>
        </authorList>
    </citation>
    <scope>NUCLEOTIDE SEQUENCE [LARGE SCALE GENOMIC DNA]</scope>
    <source>
        <strain evidence="5">SH3</strain>
    </source>
</reference>
<evidence type="ECO:0000313" key="5">
    <source>
        <dbReference type="Proteomes" id="UP000007797"/>
    </source>
</evidence>
<keyword evidence="2" id="KW-0812">Transmembrane</keyword>
<name>F4Q3Q1_CACFS</name>
<feature type="compositionally biased region" description="Low complexity" evidence="1">
    <location>
        <begin position="736"/>
        <end position="789"/>
    </location>
</feature>
<evidence type="ECO:0000313" key="4">
    <source>
        <dbReference type="EMBL" id="EGG16867.1"/>
    </source>
</evidence>
<keyword evidence="2" id="KW-1133">Transmembrane helix</keyword>
<dbReference type="GeneID" id="14868915"/>
<dbReference type="OrthoDB" id="17420at2759"/>
<keyword evidence="2" id="KW-0472">Membrane</keyword>
<gene>
    <name evidence="4" type="ORF">DFA_07847</name>
</gene>
<feature type="region of interest" description="Disordered" evidence="1">
    <location>
        <begin position="736"/>
        <end position="797"/>
    </location>
</feature>
<evidence type="ECO:0000256" key="2">
    <source>
        <dbReference type="SAM" id="Phobius"/>
    </source>
</evidence>
<evidence type="ECO:0008006" key="6">
    <source>
        <dbReference type="Google" id="ProtNLM"/>
    </source>
</evidence>
<dbReference type="OMA" id="VFWVIEV"/>
<proteinExistence type="predicted"/>
<evidence type="ECO:0000256" key="3">
    <source>
        <dbReference type="SAM" id="SignalP"/>
    </source>
</evidence>
<keyword evidence="5" id="KW-1185">Reference proteome</keyword>
<dbReference type="AlphaFoldDB" id="F4Q3Q1"/>
<sequence length="1036" mass="114831">MKAINIILIILLISSLICINGVDVSMYEGFAFIGSNTNSKMPFATLMSKPNRTLPYSWTNQYRIVQVFTDSTKLYGTSVAVGPGSYANGTQVVLGAVGSPNENTVYIYNVEQCSNNTNCDPIFTFQDVAKSKNSTTKDTKLSKKEFACTIGGIIGIGQNFIVSTCQNDLMSTKKSSSPIVFCFIDMDQIIPNSSKNCTIITPYESDFNPCPRERGQLYVTAVDIHKTYVSFSYCAVCMSPSSSKIAVQYQTAFEVLNVTSPGNIKKLATLTTNRTNSCPTSIALEYNWVVLGYAEESAIDLFTKISVPGNNSFEFFETIESSVGGFGSDVTLGDSLLVVATPGSTKNQDITATVVFYELYVDANGTSRRASIEATIPNLNYETVYEYGYQISYYGDELAVISSDSSGSRLGFNVYPVCPYGMEWSTKFSKCSMCQAGQFKSVSNPAANASFELCYPCPGGFYTGPVMGIASEIECRMFNCSDEEFCPEGSIYPLANLLVQTNSNSIPNPISTDELDFESTFYNSYPWFLIILGFAVIFTTFLCFPWPTYNKIQGKLIKLLLKLNFYDWDGEEMTEEVDYLERAQNTSINGGTMRESMAPFGQRSSKRGIFIRKRRTKVRPQKAVESFCSYYFLLVLGLMILFIVQFQKVNSDLSIDLRAYGQTSTDLDLKGRYTELQYLRIIDISPLVITLDLYGYSGQCITEEIGLEINGCQTINYMGTCEYDLKVELININGTTDSSDQSSNDSSNESSEQGGGSSSTESSSSSSDSSDSSSSDSSFSSSSSSSSSDIPVNGGNLRQRSMVGTSINQTCRITVLFDKGSEYSDLSSYAIKIVPTNNYYFYAQRLVYNVSTANNETMIAQGNSYVSGIVQPPKYMILRPSAEVTILSMLTFMTDCSIHSSSDDFTLVRPMVEKCEFDKQSYKDYSFISNATSYLEPKDYHDADPSFTFQVNIEKSVFFRYVTSSHSVSFGQIITVIMFSILDVFWVIEVIVPVVQTIVALLENASKRAKRKEYDEIGVKPYNELEERSSLVQSLN</sequence>
<dbReference type="KEGG" id="dfa:DFA_07847"/>
<accession>F4Q3Q1</accession>
<feature type="chain" id="PRO_5003313611" description="Tyrosine-protein kinase ephrin type A/B receptor-like domain-containing protein" evidence="3">
    <location>
        <begin position="22"/>
        <end position="1036"/>
    </location>
</feature>
<feature type="transmembrane region" description="Helical" evidence="2">
    <location>
        <begin position="525"/>
        <end position="546"/>
    </location>
</feature>
<organism evidence="4 5">
    <name type="scientific">Cavenderia fasciculata</name>
    <name type="common">Slime mold</name>
    <name type="synonym">Dictyostelium fasciculatum</name>
    <dbReference type="NCBI Taxonomy" id="261658"/>
    <lineage>
        <taxon>Eukaryota</taxon>
        <taxon>Amoebozoa</taxon>
        <taxon>Evosea</taxon>
        <taxon>Eumycetozoa</taxon>
        <taxon>Dictyostelia</taxon>
        <taxon>Acytosteliales</taxon>
        <taxon>Cavenderiaceae</taxon>
        <taxon>Cavenderia</taxon>
    </lineage>
</organism>
<keyword evidence="3" id="KW-0732">Signal</keyword>
<evidence type="ECO:0000256" key="1">
    <source>
        <dbReference type="SAM" id="MobiDB-lite"/>
    </source>
</evidence>
<dbReference type="EMBL" id="GL883021">
    <property type="protein sequence ID" value="EGG16867.1"/>
    <property type="molecule type" value="Genomic_DNA"/>
</dbReference>
<dbReference type="RefSeq" id="XP_004355341.1">
    <property type="nucleotide sequence ID" value="XM_004355289.1"/>
</dbReference>
<feature type="transmembrane region" description="Helical" evidence="2">
    <location>
        <begin position="973"/>
        <end position="1002"/>
    </location>
</feature>